<evidence type="ECO:0000313" key="10">
    <source>
        <dbReference type="Proteomes" id="UP000186218"/>
    </source>
</evidence>
<dbReference type="CDD" id="cd06261">
    <property type="entry name" value="TM_PBP2"/>
    <property type="match status" value="1"/>
</dbReference>
<feature type="transmembrane region" description="Helical" evidence="7">
    <location>
        <begin position="23"/>
        <end position="45"/>
    </location>
</feature>
<feature type="domain" description="ABC transmembrane type-1" evidence="8">
    <location>
        <begin position="19"/>
        <end position="213"/>
    </location>
</feature>
<dbReference type="Pfam" id="PF00528">
    <property type="entry name" value="BPD_transp_1"/>
    <property type="match status" value="1"/>
</dbReference>
<dbReference type="SUPFAM" id="SSF161098">
    <property type="entry name" value="MetI-like"/>
    <property type="match status" value="1"/>
</dbReference>
<keyword evidence="5 7" id="KW-1133">Transmembrane helix</keyword>
<comment type="subcellular location">
    <subcellularLocation>
        <location evidence="1 7">Cell membrane</location>
        <topology evidence="1 7">Multi-pass membrane protein</topology>
    </subcellularLocation>
</comment>
<feature type="transmembrane region" description="Helical" evidence="7">
    <location>
        <begin position="57"/>
        <end position="81"/>
    </location>
</feature>
<evidence type="ECO:0000256" key="3">
    <source>
        <dbReference type="ARBA" id="ARBA00022475"/>
    </source>
</evidence>
<reference evidence="9 10" key="1">
    <citation type="submission" date="2017-01" db="EMBL/GenBank/DDBJ databases">
        <authorList>
            <person name="Mah S.A."/>
            <person name="Swanson W.J."/>
            <person name="Moy G.W."/>
            <person name="Vacquier V.D."/>
        </authorList>
    </citation>
    <scope>NUCLEOTIDE SEQUENCE [LARGE SCALE GENOMIC DNA]</scope>
    <source>
        <strain evidence="9 10">CPCC 203464</strain>
    </source>
</reference>
<keyword evidence="2 7" id="KW-0813">Transport</keyword>
<sequence length="223" mass="23855">MSIGDIITPELRPLLWDAVLQTFQMVGVTLVIGGFLGLALGALLYATRPANLLANPVIYTVLNVLVNIVRPIPFIIFITAMAPATREVVGTRIGTQAAIFPMTVMALFVIGRVVEQNLVAVDPGVVEAARAMGAGRLRTLITVVIPEGLAPLILGYTFIFVAVVDMSAMAGYVGGGGLGDFAQQYGYQQFNWKLTVVVIAMLVVIVQVGQFIGNALARRTLRR</sequence>
<evidence type="ECO:0000256" key="6">
    <source>
        <dbReference type="ARBA" id="ARBA00023136"/>
    </source>
</evidence>
<name>A0A1N7HCJ3_9NOCA</name>
<dbReference type="PANTHER" id="PTHR30450">
    <property type="entry name" value="ABC TRANSPORTER PERMEASE"/>
    <property type="match status" value="1"/>
</dbReference>
<evidence type="ECO:0000256" key="7">
    <source>
        <dbReference type="RuleBase" id="RU363032"/>
    </source>
</evidence>
<evidence type="ECO:0000256" key="4">
    <source>
        <dbReference type="ARBA" id="ARBA00022692"/>
    </source>
</evidence>
<proteinExistence type="inferred from homology"/>
<organism evidence="9 10">
    <name type="scientific">Williamsia sterculiae</name>
    <dbReference type="NCBI Taxonomy" id="1344003"/>
    <lineage>
        <taxon>Bacteria</taxon>
        <taxon>Bacillati</taxon>
        <taxon>Actinomycetota</taxon>
        <taxon>Actinomycetes</taxon>
        <taxon>Mycobacteriales</taxon>
        <taxon>Nocardiaceae</taxon>
        <taxon>Williamsia</taxon>
    </lineage>
</organism>
<dbReference type="Proteomes" id="UP000186218">
    <property type="component" value="Unassembled WGS sequence"/>
</dbReference>
<dbReference type="PANTHER" id="PTHR30450:SF14">
    <property type="entry name" value="TRANSPORTER, PERMEASE PROTEIN, PUTATIVE-RELATED"/>
    <property type="match status" value="1"/>
</dbReference>
<keyword evidence="6 7" id="KW-0472">Membrane</keyword>
<accession>A0A1N7HCJ3</accession>
<keyword evidence="4 7" id="KW-0812">Transmembrane</keyword>
<dbReference type="InterPro" id="IPR000515">
    <property type="entry name" value="MetI-like"/>
</dbReference>
<gene>
    <name evidence="9" type="ORF">SAMN05445060_3987</name>
</gene>
<evidence type="ECO:0000256" key="2">
    <source>
        <dbReference type="ARBA" id="ARBA00022448"/>
    </source>
</evidence>
<feature type="transmembrane region" description="Helical" evidence="7">
    <location>
        <begin position="93"/>
        <end position="114"/>
    </location>
</feature>
<feature type="transmembrane region" description="Helical" evidence="7">
    <location>
        <begin position="194"/>
        <end position="217"/>
    </location>
</feature>
<dbReference type="GO" id="GO:0048473">
    <property type="term" value="P:D-methionine transmembrane transport"/>
    <property type="evidence" value="ECO:0007669"/>
    <property type="project" value="TreeGrafter"/>
</dbReference>
<dbReference type="EMBL" id="FTNT01000015">
    <property type="protein sequence ID" value="SIS22609.1"/>
    <property type="molecule type" value="Genomic_DNA"/>
</dbReference>
<keyword evidence="3" id="KW-1003">Cell membrane</keyword>
<keyword evidence="10" id="KW-1185">Reference proteome</keyword>
<dbReference type="Gene3D" id="1.10.3720.10">
    <property type="entry name" value="MetI-like"/>
    <property type="match status" value="1"/>
</dbReference>
<protein>
    <submittedName>
        <fullName evidence="9">D-methionine transport system permease protein</fullName>
    </submittedName>
</protein>
<evidence type="ECO:0000256" key="5">
    <source>
        <dbReference type="ARBA" id="ARBA00022989"/>
    </source>
</evidence>
<dbReference type="RefSeq" id="WP_234974512.1">
    <property type="nucleotide sequence ID" value="NZ_FTNT01000015.1"/>
</dbReference>
<dbReference type="InterPro" id="IPR051322">
    <property type="entry name" value="AA_ABC_Transporter_Permease"/>
</dbReference>
<evidence type="ECO:0000256" key="1">
    <source>
        <dbReference type="ARBA" id="ARBA00004651"/>
    </source>
</evidence>
<dbReference type="STRING" id="1344003.SAMN05445060_3987"/>
<dbReference type="AlphaFoldDB" id="A0A1N7HCJ3"/>
<dbReference type="PROSITE" id="PS50928">
    <property type="entry name" value="ABC_TM1"/>
    <property type="match status" value="1"/>
</dbReference>
<evidence type="ECO:0000313" key="9">
    <source>
        <dbReference type="EMBL" id="SIS22609.1"/>
    </source>
</evidence>
<dbReference type="GO" id="GO:0005886">
    <property type="term" value="C:plasma membrane"/>
    <property type="evidence" value="ECO:0007669"/>
    <property type="project" value="UniProtKB-SubCell"/>
</dbReference>
<comment type="similarity">
    <text evidence="7">Belongs to the binding-protein-dependent transport system permease family.</text>
</comment>
<evidence type="ECO:0000259" key="8">
    <source>
        <dbReference type="PROSITE" id="PS50928"/>
    </source>
</evidence>
<dbReference type="InterPro" id="IPR035906">
    <property type="entry name" value="MetI-like_sf"/>
</dbReference>
<feature type="transmembrane region" description="Helical" evidence="7">
    <location>
        <begin position="140"/>
        <end position="164"/>
    </location>
</feature>